<sequence>MDDSQSFIVDSLPLAVPLALVAGAVLFLLIWLNFKRRRMMTANARRCASIRRKGRWPATIATGGA</sequence>
<evidence type="ECO:0000256" key="1">
    <source>
        <dbReference type="SAM" id="Phobius"/>
    </source>
</evidence>
<dbReference type="RefSeq" id="WP_330156925.1">
    <property type="nucleotide sequence ID" value="NZ_BAAAJA010000005.1"/>
</dbReference>
<evidence type="ECO:0000313" key="3">
    <source>
        <dbReference type="Proteomes" id="UP001348641"/>
    </source>
</evidence>
<evidence type="ECO:0000313" key="2">
    <source>
        <dbReference type="EMBL" id="MEE2049663.1"/>
    </source>
</evidence>
<keyword evidence="1" id="KW-1133">Transmembrane helix</keyword>
<dbReference type="EMBL" id="JAUUCC010000006">
    <property type="protein sequence ID" value="MEE2049663.1"/>
    <property type="molecule type" value="Genomic_DNA"/>
</dbReference>
<organism evidence="2 3">
    <name type="scientific">Nocardiopsis tropica</name>
    <dbReference type="NCBI Taxonomy" id="109330"/>
    <lineage>
        <taxon>Bacteria</taxon>
        <taxon>Bacillati</taxon>
        <taxon>Actinomycetota</taxon>
        <taxon>Actinomycetes</taxon>
        <taxon>Streptosporangiales</taxon>
        <taxon>Nocardiopsidaceae</taxon>
        <taxon>Nocardiopsis</taxon>
    </lineage>
</organism>
<gene>
    <name evidence="2" type="ORF">Q8A49_04060</name>
</gene>
<accession>A0ABU7KK59</accession>
<name>A0ABU7KK59_9ACTN</name>
<proteinExistence type="predicted"/>
<keyword evidence="1" id="KW-0472">Membrane</keyword>
<comment type="caution">
    <text evidence="2">The sequence shown here is derived from an EMBL/GenBank/DDBJ whole genome shotgun (WGS) entry which is preliminary data.</text>
</comment>
<feature type="transmembrane region" description="Helical" evidence="1">
    <location>
        <begin position="12"/>
        <end position="32"/>
    </location>
</feature>
<protein>
    <recommendedName>
        <fullName evidence="4">PEP-CTERM protein-sorting domain-containing protein</fullName>
    </recommendedName>
</protein>
<keyword evidence="1" id="KW-0812">Transmembrane</keyword>
<evidence type="ECO:0008006" key="4">
    <source>
        <dbReference type="Google" id="ProtNLM"/>
    </source>
</evidence>
<reference evidence="2 3" key="1">
    <citation type="submission" date="2023-07" db="EMBL/GenBank/DDBJ databases">
        <authorList>
            <person name="Girao M."/>
            <person name="Carvalho M.F."/>
        </authorList>
    </citation>
    <scope>NUCLEOTIDE SEQUENCE [LARGE SCALE GENOMIC DNA]</scope>
    <source>
        <strain evidence="2 3">66/93</strain>
    </source>
</reference>
<dbReference type="Proteomes" id="UP001348641">
    <property type="component" value="Unassembled WGS sequence"/>
</dbReference>